<dbReference type="InterPro" id="IPR027417">
    <property type="entry name" value="P-loop_NTPase"/>
</dbReference>
<protein>
    <submittedName>
        <fullName evidence="1">Cytidylate kinase-like family protein</fullName>
    </submittedName>
</protein>
<dbReference type="Pfam" id="PF13189">
    <property type="entry name" value="Cytidylate_kin2"/>
    <property type="match status" value="1"/>
</dbReference>
<dbReference type="EMBL" id="DVHU01000116">
    <property type="protein sequence ID" value="HIR94349.1"/>
    <property type="molecule type" value="Genomic_DNA"/>
</dbReference>
<name>A0A9D1EML6_9FIRM</name>
<reference evidence="1" key="1">
    <citation type="submission" date="2020-10" db="EMBL/GenBank/DDBJ databases">
        <authorList>
            <person name="Gilroy R."/>
        </authorList>
    </citation>
    <scope>NUCLEOTIDE SEQUENCE</scope>
    <source>
        <strain evidence="1">ChiSxjej1B13-7041</strain>
    </source>
</reference>
<accession>A0A9D1EML6</accession>
<organism evidence="1 2">
    <name type="scientific">Candidatus Egerieimonas intestinavium</name>
    <dbReference type="NCBI Taxonomy" id="2840777"/>
    <lineage>
        <taxon>Bacteria</taxon>
        <taxon>Bacillati</taxon>
        <taxon>Bacillota</taxon>
        <taxon>Clostridia</taxon>
        <taxon>Lachnospirales</taxon>
        <taxon>Lachnospiraceae</taxon>
        <taxon>Lachnospiraceae incertae sedis</taxon>
        <taxon>Candidatus Egerieimonas</taxon>
    </lineage>
</organism>
<proteinExistence type="predicted"/>
<evidence type="ECO:0000313" key="1">
    <source>
        <dbReference type="EMBL" id="HIR94349.1"/>
    </source>
</evidence>
<gene>
    <name evidence="1" type="ORF">IAB98_13125</name>
</gene>
<keyword evidence="1" id="KW-0808">Transferase</keyword>
<dbReference type="Gene3D" id="3.40.50.300">
    <property type="entry name" value="P-loop containing nucleotide triphosphate hydrolases"/>
    <property type="match status" value="1"/>
</dbReference>
<dbReference type="GO" id="GO:0016301">
    <property type="term" value="F:kinase activity"/>
    <property type="evidence" value="ECO:0007669"/>
    <property type="project" value="UniProtKB-KW"/>
</dbReference>
<sequence>MKSLAIEREFGSGGRDIGKRVAQLAGIPYYDGQMLIKEAEAKGVPLDLLEEYDEQKTGSILYNIALFANYNQDMNQSKIYEVCCGIQDTIRDLEMQGPAVFIGRCSTEILRGTPDVLRAYIYSSEEEKKIQRIVRTERVTEEEARKLMAKKDRQRSAYFKFWTRKKWEDRRNYDMELNTAELPPELCAEIFLAAMQA</sequence>
<dbReference type="Proteomes" id="UP000886841">
    <property type="component" value="Unassembled WGS sequence"/>
</dbReference>
<comment type="caution">
    <text evidence="1">The sequence shown here is derived from an EMBL/GenBank/DDBJ whole genome shotgun (WGS) entry which is preliminary data.</text>
</comment>
<evidence type="ECO:0000313" key="2">
    <source>
        <dbReference type="Proteomes" id="UP000886841"/>
    </source>
</evidence>
<reference evidence="1" key="2">
    <citation type="journal article" date="2021" name="PeerJ">
        <title>Extensive microbial diversity within the chicken gut microbiome revealed by metagenomics and culture.</title>
        <authorList>
            <person name="Gilroy R."/>
            <person name="Ravi A."/>
            <person name="Getino M."/>
            <person name="Pursley I."/>
            <person name="Horton D.L."/>
            <person name="Alikhan N.F."/>
            <person name="Baker D."/>
            <person name="Gharbi K."/>
            <person name="Hall N."/>
            <person name="Watson M."/>
            <person name="Adriaenssens E.M."/>
            <person name="Foster-Nyarko E."/>
            <person name="Jarju S."/>
            <person name="Secka A."/>
            <person name="Antonio M."/>
            <person name="Oren A."/>
            <person name="Chaudhuri R.R."/>
            <person name="La Ragione R."/>
            <person name="Hildebrand F."/>
            <person name="Pallen M.J."/>
        </authorList>
    </citation>
    <scope>NUCLEOTIDE SEQUENCE</scope>
    <source>
        <strain evidence="1">ChiSxjej1B13-7041</strain>
    </source>
</reference>
<dbReference type="AlphaFoldDB" id="A0A9D1EML6"/>
<keyword evidence="1" id="KW-0418">Kinase</keyword>